<dbReference type="InterPro" id="IPR018540">
    <property type="entry name" value="Spo0E-like"/>
</dbReference>
<proteinExistence type="predicted"/>
<sequence length="75" mass="8901">MRDILLEKIELLRQRMVNMGLEFGLDHPKVLEYSIQIDQLHNELNQIDHSLSKVVDTSSKKSYRFYLLENKAHFA</sequence>
<gene>
    <name evidence="1" type="ORF">EDM58_13505</name>
</gene>
<dbReference type="InterPro" id="IPR036638">
    <property type="entry name" value="HLH_DNA-bd_sf"/>
</dbReference>
<dbReference type="Pfam" id="PF09388">
    <property type="entry name" value="SpoOE-like"/>
    <property type="match status" value="1"/>
</dbReference>
<protein>
    <submittedName>
        <fullName evidence="1">Aspartyl-phosphate phosphatase Spo0E family protein</fullName>
    </submittedName>
</protein>
<dbReference type="GO" id="GO:0046983">
    <property type="term" value="F:protein dimerization activity"/>
    <property type="evidence" value="ECO:0007669"/>
    <property type="project" value="InterPro"/>
</dbReference>
<accession>A0A3M8CQG1</accession>
<comment type="caution">
    <text evidence="1">The sequence shown here is derived from an EMBL/GenBank/DDBJ whole genome shotgun (WGS) entry which is preliminary data.</text>
</comment>
<dbReference type="Proteomes" id="UP000281915">
    <property type="component" value="Unassembled WGS sequence"/>
</dbReference>
<evidence type="ECO:0000313" key="1">
    <source>
        <dbReference type="EMBL" id="RNB78016.1"/>
    </source>
</evidence>
<name>A0A3M8CQG1_9BACL</name>
<dbReference type="SUPFAM" id="SSF140500">
    <property type="entry name" value="BAS1536-like"/>
    <property type="match status" value="1"/>
</dbReference>
<reference evidence="1 2" key="1">
    <citation type="submission" date="2018-10" db="EMBL/GenBank/DDBJ databases">
        <title>Phylogenomics of Brevibacillus.</title>
        <authorList>
            <person name="Dunlap C."/>
        </authorList>
    </citation>
    <scope>NUCLEOTIDE SEQUENCE [LARGE SCALE GENOMIC DNA]</scope>
    <source>
        <strain evidence="1 2">JCM 15085</strain>
    </source>
</reference>
<evidence type="ECO:0000313" key="2">
    <source>
        <dbReference type="Proteomes" id="UP000281915"/>
    </source>
</evidence>
<dbReference type="GO" id="GO:0043937">
    <property type="term" value="P:regulation of sporulation"/>
    <property type="evidence" value="ECO:0007669"/>
    <property type="project" value="InterPro"/>
</dbReference>
<dbReference type="AlphaFoldDB" id="A0A3M8CQG1"/>
<dbReference type="InterPro" id="IPR037208">
    <property type="entry name" value="Spo0E-like_sf"/>
</dbReference>
<dbReference type="RefSeq" id="WP_023558240.1">
    <property type="nucleotide sequence ID" value="NZ_JBCNED010000033.1"/>
</dbReference>
<dbReference type="Gene3D" id="4.10.280.10">
    <property type="entry name" value="Helix-loop-helix DNA-binding domain"/>
    <property type="match status" value="1"/>
</dbReference>
<dbReference type="EMBL" id="RHHT01000027">
    <property type="protein sequence ID" value="RNB78016.1"/>
    <property type="molecule type" value="Genomic_DNA"/>
</dbReference>
<organism evidence="1 2">
    <name type="scientific">Brevibacillus panacihumi</name>
    <dbReference type="NCBI Taxonomy" id="497735"/>
    <lineage>
        <taxon>Bacteria</taxon>
        <taxon>Bacillati</taxon>
        <taxon>Bacillota</taxon>
        <taxon>Bacilli</taxon>
        <taxon>Bacillales</taxon>
        <taxon>Paenibacillaceae</taxon>
        <taxon>Brevibacillus</taxon>
    </lineage>
</organism>